<evidence type="ECO:0000256" key="5">
    <source>
        <dbReference type="ARBA" id="ARBA00023284"/>
    </source>
</evidence>
<dbReference type="AlphaFoldDB" id="A0A183ITU1"/>
<reference evidence="9" key="1">
    <citation type="submission" date="2016-06" db="UniProtKB">
        <authorList>
            <consortium name="WormBaseParasite"/>
        </authorList>
    </citation>
    <scope>IDENTIFICATION</scope>
</reference>
<keyword evidence="2" id="KW-0813">Transport</keyword>
<dbReference type="OrthoDB" id="418495at2759"/>
<keyword evidence="8" id="KW-1185">Reference proteome</keyword>
<evidence type="ECO:0000256" key="3">
    <source>
        <dbReference type="ARBA" id="ARBA00022982"/>
    </source>
</evidence>
<reference evidence="7 8" key="2">
    <citation type="submission" date="2018-11" db="EMBL/GenBank/DDBJ databases">
        <authorList>
            <consortium name="Pathogen Informatics"/>
        </authorList>
    </citation>
    <scope>NUCLEOTIDE SEQUENCE [LARGE SCALE GENOMIC DNA]</scope>
</reference>
<comment type="similarity">
    <text evidence="1">Belongs to the glutaredoxin family.</text>
</comment>
<keyword evidence="4" id="KW-1015">Disulfide bond</keyword>
<dbReference type="EMBL" id="UZAM01010267">
    <property type="protein sequence ID" value="VDP11636.1"/>
    <property type="molecule type" value="Genomic_DNA"/>
</dbReference>
<dbReference type="Gene3D" id="3.40.30.10">
    <property type="entry name" value="Glutaredoxin"/>
    <property type="match status" value="1"/>
</dbReference>
<dbReference type="SUPFAM" id="SSF52833">
    <property type="entry name" value="Thioredoxin-like"/>
    <property type="match status" value="1"/>
</dbReference>
<evidence type="ECO:0000313" key="7">
    <source>
        <dbReference type="EMBL" id="VDP11636.1"/>
    </source>
</evidence>
<evidence type="ECO:0000256" key="1">
    <source>
        <dbReference type="ARBA" id="ARBA00007787"/>
    </source>
</evidence>
<dbReference type="PRINTS" id="PR00160">
    <property type="entry name" value="GLUTAREDOXIN"/>
</dbReference>
<accession>A0A183ITU1</accession>
<keyword evidence="5" id="KW-0676">Redox-active center</keyword>
<dbReference type="PROSITE" id="PS51354">
    <property type="entry name" value="GLUTAREDOXIN_2"/>
    <property type="match status" value="1"/>
</dbReference>
<dbReference type="WBParaSite" id="SBAD_0000730401-mRNA-1">
    <property type="protein sequence ID" value="SBAD_0000730401-mRNA-1"/>
    <property type="gene ID" value="SBAD_0000730401"/>
</dbReference>
<dbReference type="Pfam" id="PF00462">
    <property type="entry name" value="Glutaredoxin"/>
    <property type="match status" value="1"/>
</dbReference>
<evidence type="ECO:0000256" key="2">
    <source>
        <dbReference type="ARBA" id="ARBA00022448"/>
    </source>
</evidence>
<organism evidence="9">
    <name type="scientific">Soboliphyme baturini</name>
    <dbReference type="NCBI Taxonomy" id="241478"/>
    <lineage>
        <taxon>Eukaryota</taxon>
        <taxon>Metazoa</taxon>
        <taxon>Ecdysozoa</taxon>
        <taxon>Nematoda</taxon>
        <taxon>Enoplea</taxon>
        <taxon>Dorylaimia</taxon>
        <taxon>Dioctophymatida</taxon>
        <taxon>Dioctophymatoidea</taxon>
        <taxon>Soboliphymatidae</taxon>
        <taxon>Soboliphyme</taxon>
    </lineage>
</organism>
<dbReference type="GO" id="GO:0005739">
    <property type="term" value="C:mitochondrion"/>
    <property type="evidence" value="ECO:0007669"/>
    <property type="project" value="TreeGrafter"/>
</dbReference>
<feature type="domain" description="Glutaredoxin" evidence="6">
    <location>
        <begin position="22"/>
        <end position="84"/>
    </location>
</feature>
<sequence>MGNLSSSNVTETLETQIQKDPVVIYSKTTCGYCIQAKKLFDNLSIPYVSYELNKLARGHELFRQVHAHTGCPTVPQVFVCGKFVGACRKVLQTLEVLEVLSEELRMAEHLVTYSITGLLLPVGRYSRGRLNFARLPSLL</sequence>
<dbReference type="PANTHER" id="PTHR46679">
    <property type="match status" value="1"/>
</dbReference>
<gene>
    <name evidence="7" type="ORF">SBAD_LOCUS7038</name>
</gene>
<proteinExistence type="inferred from homology"/>
<dbReference type="InterPro" id="IPR002109">
    <property type="entry name" value="Glutaredoxin"/>
</dbReference>
<dbReference type="InterPro" id="IPR014025">
    <property type="entry name" value="Glutaredoxin_subgr"/>
</dbReference>
<evidence type="ECO:0000313" key="9">
    <source>
        <dbReference type="WBParaSite" id="SBAD_0000730401-mRNA-1"/>
    </source>
</evidence>
<evidence type="ECO:0000256" key="4">
    <source>
        <dbReference type="ARBA" id="ARBA00023157"/>
    </source>
</evidence>
<dbReference type="InterPro" id="IPR036249">
    <property type="entry name" value="Thioredoxin-like_sf"/>
</dbReference>
<keyword evidence="3" id="KW-0249">Electron transport</keyword>
<name>A0A183ITU1_9BILA</name>
<dbReference type="PANTHER" id="PTHR46679:SF1">
    <property type="entry name" value="GLUTAREDOXIN-2, MITOCHONDRIAL"/>
    <property type="match status" value="1"/>
</dbReference>
<dbReference type="Proteomes" id="UP000270296">
    <property type="component" value="Unassembled WGS sequence"/>
</dbReference>
<evidence type="ECO:0000259" key="6">
    <source>
        <dbReference type="Pfam" id="PF00462"/>
    </source>
</evidence>
<evidence type="ECO:0000313" key="8">
    <source>
        <dbReference type="Proteomes" id="UP000270296"/>
    </source>
</evidence>
<protein>
    <submittedName>
        <fullName evidence="9">Glutaredoxin domain-containing protein</fullName>
    </submittedName>
</protein>
<dbReference type="GO" id="GO:0015035">
    <property type="term" value="F:protein-disulfide reductase activity"/>
    <property type="evidence" value="ECO:0007669"/>
    <property type="project" value="TreeGrafter"/>
</dbReference>